<dbReference type="SUPFAM" id="SSF54593">
    <property type="entry name" value="Glyoxalase/Bleomycin resistance protein/Dihydroxybiphenyl dioxygenase"/>
    <property type="match status" value="1"/>
</dbReference>
<protein>
    <submittedName>
        <fullName evidence="2">Glyoxalase</fullName>
    </submittedName>
</protein>
<dbReference type="RefSeq" id="WP_127121661.1">
    <property type="nucleotide sequence ID" value="NZ_BHXQ01000002.1"/>
</dbReference>
<evidence type="ECO:0000259" key="1">
    <source>
        <dbReference type="PROSITE" id="PS51819"/>
    </source>
</evidence>
<organism evidence="2 3">
    <name type="scientific">Chryseotalea sanaruensis</name>
    <dbReference type="NCBI Taxonomy" id="2482724"/>
    <lineage>
        <taxon>Bacteria</taxon>
        <taxon>Pseudomonadati</taxon>
        <taxon>Bacteroidota</taxon>
        <taxon>Cytophagia</taxon>
        <taxon>Cytophagales</taxon>
        <taxon>Chryseotaleaceae</taxon>
        <taxon>Chryseotalea</taxon>
    </lineage>
</organism>
<dbReference type="OrthoDB" id="192739at2"/>
<reference evidence="2 3" key="1">
    <citation type="submission" date="2018-11" db="EMBL/GenBank/DDBJ databases">
        <title>Chryseotalea sanarue gen. nov., sp., nov., a member of the family Cytophagaceae, isolated from a brackish lake in Hamamatsu Japan.</title>
        <authorList>
            <person name="Maejima Y."/>
            <person name="Iino T."/>
            <person name="Muraguchi Y."/>
            <person name="Fukuda K."/>
            <person name="Ohkuma M."/>
            <person name="Moriuchi R."/>
            <person name="Dohra H."/>
            <person name="Kimbara K."/>
            <person name="Shintani M."/>
        </authorList>
    </citation>
    <scope>NUCLEOTIDE SEQUENCE [LARGE SCALE GENOMIC DNA]</scope>
    <source>
        <strain evidence="2 3">Ys</strain>
    </source>
</reference>
<gene>
    <name evidence="2" type="ORF">SanaruYs_12360</name>
</gene>
<dbReference type="Proteomes" id="UP000288227">
    <property type="component" value="Unassembled WGS sequence"/>
</dbReference>
<dbReference type="AlphaFoldDB" id="A0A401U808"/>
<accession>A0A401U808</accession>
<dbReference type="PROSITE" id="PS51819">
    <property type="entry name" value="VOC"/>
    <property type="match status" value="1"/>
</dbReference>
<name>A0A401U808_9BACT</name>
<comment type="caution">
    <text evidence="2">The sequence shown here is derived from an EMBL/GenBank/DDBJ whole genome shotgun (WGS) entry which is preliminary data.</text>
</comment>
<dbReference type="EMBL" id="BHXQ01000002">
    <property type="protein sequence ID" value="GCC51016.1"/>
    <property type="molecule type" value="Genomic_DNA"/>
</dbReference>
<keyword evidence="3" id="KW-1185">Reference proteome</keyword>
<dbReference type="InterPro" id="IPR004360">
    <property type="entry name" value="Glyas_Fos-R_dOase_dom"/>
</dbReference>
<proteinExistence type="predicted"/>
<dbReference type="InterPro" id="IPR029068">
    <property type="entry name" value="Glyas_Bleomycin-R_OHBP_Dase"/>
</dbReference>
<evidence type="ECO:0000313" key="3">
    <source>
        <dbReference type="Proteomes" id="UP000288227"/>
    </source>
</evidence>
<dbReference type="InterPro" id="IPR037523">
    <property type="entry name" value="VOC_core"/>
</dbReference>
<dbReference type="Gene3D" id="3.10.180.10">
    <property type="entry name" value="2,3-Dihydroxybiphenyl 1,2-Dioxygenase, domain 1"/>
    <property type="match status" value="1"/>
</dbReference>
<sequence>MKIKQIKETCIYTQDLETARLFYCEKLRLPLISYLPDKHLFVRVGNSVLLCFNPQDSQQKKTPPGHYAQGKIHFAFEVDADDYQKTKQEIIEMGITISDEVTWENGQQSFYFEDPSGNVLEVVPVGIWIA</sequence>
<evidence type="ECO:0000313" key="2">
    <source>
        <dbReference type="EMBL" id="GCC51016.1"/>
    </source>
</evidence>
<dbReference type="Pfam" id="PF00903">
    <property type="entry name" value="Glyoxalase"/>
    <property type="match status" value="1"/>
</dbReference>
<feature type="domain" description="VOC" evidence="1">
    <location>
        <begin position="2"/>
        <end position="125"/>
    </location>
</feature>